<evidence type="ECO:0000256" key="4">
    <source>
        <dbReference type="SAM" id="MobiDB-lite"/>
    </source>
</evidence>
<dbReference type="GO" id="GO:0009909">
    <property type="term" value="P:regulation of flower development"/>
    <property type="evidence" value="ECO:0007669"/>
    <property type="project" value="InterPro"/>
</dbReference>
<proteinExistence type="predicted"/>
<dbReference type="PROSITE" id="PS51017">
    <property type="entry name" value="CCT"/>
    <property type="match status" value="1"/>
</dbReference>
<dbReference type="Gramene" id="rna23249">
    <property type="protein sequence ID" value="RHN60862.1"/>
    <property type="gene ID" value="gene23249"/>
</dbReference>
<reference evidence="6" key="1">
    <citation type="journal article" date="2018" name="Nat. Plants">
        <title>Whole-genome landscape of Medicago truncatula symbiotic genes.</title>
        <authorList>
            <person name="Pecrix Y."/>
            <person name="Gamas P."/>
            <person name="Carrere S."/>
        </authorList>
    </citation>
    <scope>NUCLEOTIDE SEQUENCE</scope>
    <source>
        <tissue evidence="6">Leaves</tissue>
    </source>
</reference>
<dbReference type="InterPro" id="IPR010402">
    <property type="entry name" value="CCT_domain"/>
</dbReference>
<feature type="compositionally biased region" description="Polar residues" evidence="4">
    <location>
        <begin position="1"/>
        <end position="17"/>
    </location>
</feature>
<evidence type="ECO:0000256" key="2">
    <source>
        <dbReference type="ARBA" id="ARBA00023242"/>
    </source>
</evidence>
<dbReference type="AlphaFoldDB" id="A0A396I5I7"/>
<sequence>MQQYYHQSDSPLSTESNMIIEEMSRPASPYSPEEKKVRIERYRSKKNQRNYNKKIKYVCRKTLADSRPRIRGRFAKNDEIVRNPPNQWSHISNGEELEDEEEENWDSLFDSLVPTSNLAPEEHHSSSYSVLY</sequence>
<name>A0A396I5I7_MEDTR</name>
<feature type="region of interest" description="Disordered" evidence="4">
    <location>
        <begin position="1"/>
        <end position="36"/>
    </location>
</feature>
<keyword evidence="2 3" id="KW-0539">Nucleus</keyword>
<dbReference type="InterPro" id="IPR045281">
    <property type="entry name" value="CONSTANS-like"/>
</dbReference>
<dbReference type="PANTHER" id="PTHR31319:SF114">
    <property type="entry name" value="OS12G0262400 PROTEIN"/>
    <property type="match status" value="1"/>
</dbReference>
<evidence type="ECO:0000313" key="6">
    <source>
        <dbReference type="EMBL" id="RHN60862.1"/>
    </source>
</evidence>
<feature type="domain" description="CCT" evidence="5">
    <location>
        <begin position="35"/>
        <end position="77"/>
    </location>
</feature>
<organism evidence="6">
    <name type="scientific">Medicago truncatula</name>
    <name type="common">Barrel medic</name>
    <name type="synonym">Medicago tribuloides</name>
    <dbReference type="NCBI Taxonomy" id="3880"/>
    <lineage>
        <taxon>Eukaryota</taxon>
        <taxon>Viridiplantae</taxon>
        <taxon>Streptophyta</taxon>
        <taxon>Embryophyta</taxon>
        <taxon>Tracheophyta</taxon>
        <taxon>Spermatophyta</taxon>
        <taxon>Magnoliopsida</taxon>
        <taxon>eudicotyledons</taxon>
        <taxon>Gunneridae</taxon>
        <taxon>Pentapetalae</taxon>
        <taxon>rosids</taxon>
        <taxon>fabids</taxon>
        <taxon>Fabales</taxon>
        <taxon>Fabaceae</taxon>
        <taxon>Papilionoideae</taxon>
        <taxon>50 kb inversion clade</taxon>
        <taxon>NPAAA clade</taxon>
        <taxon>Hologalegina</taxon>
        <taxon>IRL clade</taxon>
        <taxon>Trifolieae</taxon>
        <taxon>Medicago</taxon>
    </lineage>
</organism>
<dbReference type="PANTHER" id="PTHR31319">
    <property type="entry name" value="ZINC FINGER PROTEIN CONSTANS-LIKE 4"/>
    <property type="match status" value="1"/>
</dbReference>
<feature type="region of interest" description="Disordered" evidence="4">
    <location>
        <begin position="84"/>
        <end position="109"/>
    </location>
</feature>
<evidence type="ECO:0000256" key="3">
    <source>
        <dbReference type="PROSITE-ProRule" id="PRU00357"/>
    </source>
</evidence>
<accession>A0A396I5I7</accession>
<evidence type="ECO:0000259" key="5">
    <source>
        <dbReference type="PROSITE" id="PS51017"/>
    </source>
</evidence>
<feature type="compositionally biased region" description="Acidic residues" evidence="4">
    <location>
        <begin position="95"/>
        <end position="105"/>
    </location>
</feature>
<gene>
    <name evidence="6" type="ORF">MtrunA17_Chr4g0030421</name>
</gene>
<dbReference type="GO" id="GO:0005634">
    <property type="term" value="C:nucleus"/>
    <property type="evidence" value="ECO:0007669"/>
    <property type="project" value="UniProtKB-SubCell"/>
</dbReference>
<dbReference type="Proteomes" id="UP000265566">
    <property type="component" value="Chromosome 4"/>
</dbReference>
<evidence type="ECO:0000256" key="1">
    <source>
        <dbReference type="ARBA" id="ARBA00004123"/>
    </source>
</evidence>
<comment type="subcellular location">
    <subcellularLocation>
        <location evidence="1 3">Nucleus</location>
    </subcellularLocation>
</comment>
<dbReference type="Pfam" id="PF06203">
    <property type="entry name" value="CCT"/>
    <property type="match status" value="1"/>
</dbReference>
<comment type="caution">
    <text evidence="6">The sequence shown here is derived from an EMBL/GenBank/DDBJ whole genome shotgun (WGS) entry which is preliminary data.</text>
</comment>
<protein>
    <submittedName>
        <fullName evidence="6">Putative transcription factor C2C2-CO-like family</fullName>
    </submittedName>
</protein>
<dbReference type="EMBL" id="PSQE01000004">
    <property type="protein sequence ID" value="RHN60862.1"/>
    <property type="molecule type" value="Genomic_DNA"/>
</dbReference>